<dbReference type="GO" id="GO:0016757">
    <property type="term" value="F:glycosyltransferase activity"/>
    <property type="evidence" value="ECO:0007669"/>
    <property type="project" value="InterPro"/>
</dbReference>
<protein>
    <submittedName>
        <fullName evidence="3">Glycosyltransferase involved in cell wall bisynthesis</fullName>
    </submittedName>
</protein>
<organism evidence="3 4">
    <name type="scientific">Sulfitobacter pontiacus</name>
    <dbReference type="NCBI Taxonomy" id="60137"/>
    <lineage>
        <taxon>Bacteria</taxon>
        <taxon>Pseudomonadati</taxon>
        <taxon>Pseudomonadota</taxon>
        <taxon>Alphaproteobacteria</taxon>
        <taxon>Rhodobacterales</taxon>
        <taxon>Roseobacteraceae</taxon>
        <taxon>Sulfitobacter</taxon>
    </lineage>
</organism>
<dbReference type="STRING" id="60137.SAMN04488041_106164"/>
<dbReference type="EMBL" id="FNNB01000006">
    <property type="protein sequence ID" value="SDX40552.1"/>
    <property type="molecule type" value="Genomic_DNA"/>
</dbReference>
<dbReference type="PANTHER" id="PTHR12526:SF638">
    <property type="entry name" value="SPORE COAT PROTEIN SA"/>
    <property type="match status" value="1"/>
</dbReference>
<dbReference type="CDD" id="cd03811">
    <property type="entry name" value="GT4_GT28_WabH-like"/>
    <property type="match status" value="1"/>
</dbReference>
<dbReference type="InterPro" id="IPR028098">
    <property type="entry name" value="Glyco_trans_4-like_N"/>
</dbReference>
<evidence type="ECO:0000313" key="3">
    <source>
        <dbReference type="EMBL" id="SDX40552.1"/>
    </source>
</evidence>
<dbReference type="Gene3D" id="3.40.50.2000">
    <property type="entry name" value="Glycogen Phosphorylase B"/>
    <property type="match status" value="2"/>
</dbReference>
<reference evidence="4" key="1">
    <citation type="submission" date="2016-10" db="EMBL/GenBank/DDBJ databases">
        <authorList>
            <person name="Varghese N."/>
            <person name="Submissions S."/>
        </authorList>
    </citation>
    <scope>NUCLEOTIDE SEQUENCE [LARGE SCALE GENOMIC DNA]</scope>
    <source>
        <strain evidence="4">DSM 10014</strain>
    </source>
</reference>
<sequence length="351" mass="38955">MKTIVLAVFSLQGGGAERVVQTLARTMNAMGHQAHIVVFKDDIDHDLDPEVPIHRFPYRLWRSLPRKIRGKVAAMAFDRFVKKHIGVPDLVLSNLFPVDLILSHSQLPNVHFVMHSTASHEYALGGQQNAELEKLRCVYSGKKCICVSKGVKEDMQALFGKSLETRTIYNPVEPALIQQQAGEPVPPRKDYIVNVGKFKKAKRHDRLLHAYAQAKTPYDLLLVGTGPLLEETKALAHSLGIADRVHFVGFQKNPFPLIKAAKFMVVSSEYEGLNMTILEAIVLGVPVISTDCPSGPAEILPTQNLVSPPDNIEALSARMTEASDNPERFRIDFPEKFDAKAVTRAYMSLSA</sequence>
<dbReference type="RefSeq" id="WP_074636965.1">
    <property type="nucleotide sequence ID" value="NZ_CP160851.1"/>
</dbReference>
<keyword evidence="3" id="KW-0808">Transferase</keyword>
<feature type="domain" description="Glycosyl transferase family 1" evidence="1">
    <location>
        <begin position="183"/>
        <end position="327"/>
    </location>
</feature>
<dbReference type="Pfam" id="PF13439">
    <property type="entry name" value="Glyco_transf_4"/>
    <property type="match status" value="1"/>
</dbReference>
<evidence type="ECO:0000259" key="1">
    <source>
        <dbReference type="Pfam" id="PF00534"/>
    </source>
</evidence>
<dbReference type="PANTHER" id="PTHR12526">
    <property type="entry name" value="GLYCOSYLTRANSFERASE"/>
    <property type="match status" value="1"/>
</dbReference>
<dbReference type="InterPro" id="IPR001296">
    <property type="entry name" value="Glyco_trans_1"/>
</dbReference>
<accession>A0A1H3BF23</accession>
<evidence type="ECO:0000313" key="4">
    <source>
        <dbReference type="Proteomes" id="UP000183076"/>
    </source>
</evidence>
<gene>
    <name evidence="3" type="ORF">SAMN04488041_106164</name>
</gene>
<dbReference type="AlphaFoldDB" id="A0A1H3BF23"/>
<dbReference type="Pfam" id="PF00534">
    <property type="entry name" value="Glycos_transf_1"/>
    <property type="match status" value="1"/>
</dbReference>
<dbReference type="SUPFAM" id="SSF53756">
    <property type="entry name" value="UDP-Glycosyltransferase/glycogen phosphorylase"/>
    <property type="match status" value="1"/>
</dbReference>
<feature type="domain" description="Glycosyltransferase subfamily 4-like N-terminal" evidence="2">
    <location>
        <begin position="14"/>
        <end position="174"/>
    </location>
</feature>
<name>A0A1H3BF23_9RHOB</name>
<proteinExistence type="predicted"/>
<evidence type="ECO:0000259" key="2">
    <source>
        <dbReference type="Pfam" id="PF13439"/>
    </source>
</evidence>
<dbReference type="Proteomes" id="UP000183076">
    <property type="component" value="Unassembled WGS sequence"/>
</dbReference>
<dbReference type="GeneID" id="94022750"/>